<comment type="caution">
    <text evidence="2">The sequence shown here is derived from an EMBL/GenBank/DDBJ whole genome shotgun (WGS) entry which is preliminary data.</text>
</comment>
<reference evidence="2" key="2">
    <citation type="submission" date="2021-04" db="EMBL/GenBank/DDBJ databases">
        <authorList>
            <person name="Gilroy R."/>
        </authorList>
    </citation>
    <scope>NUCLEOTIDE SEQUENCE</scope>
    <source>
        <strain evidence="2">ChiBcec8-13705</strain>
    </source>
</reference>
<protein>
    <submittedName>
        <fullName evidence="2">Sporulation transcriptional regulator SpoIIID</fullName>
    </submittedName>
</protein>
<gene>
    <name evidence="2" type="ORF">H9945_11005</name>
</gene>
<proteinExistence type="predicted"/>
<evidence type="ECO:0000256" key="1">
    <source>
        <dbReference type="SAM" id="MobiDB-lite"/>
    </source>
</evidence>
<dbReference type="AlphaFoldDB" id="A0A9D2M9W5"/>
<evidence type="ECO:0000313" key="2">
    <source>
        <dbReference type="EMBL" id="HJB43013.1"/>
    </source>
</evidence>
<evidence type="ECO:0000313" key="3">
    <source>
        <dbReference type="Proteomes" id="UP000886803"/>
    </source>
</evidence>
<sequence>MKGDPEERAVAVGRYLVRSGATVRAAAGVFGVSKSTIWKDQTRLRQLNPGLWREVRQVLLKNKAERHLRGGEATRCKYLHQSRPPRPPGASG</sequence>
<name>A0A9D2M9W5_9FIRM</name>
<feature type="region of interest" description="Disordered" evidence="1">
    <location>
        <begin position="70"/>
        <end position="92"/>
    </location>
</feature>
<dbReference type="EMBL" id="DWYG01000185">
    <property type="protein sequence ID" value="HJB43013.1"/>
    <property type="molecule type" value="Genomic_DNA"/>
</dbReference>
<dbReference type="InterPro" id="IPR014208">
    <property type="entry name" value="Spore_III_D"/>
</dbReference>
<dbReference type="Pfam" id="PF12116">
    <property type="entry name" value="SpoIIID"/>
    <property type="match status" value="1"/>
</dbReference>
<reference evidence="2" key="1">
    <citation type="journal article" date="2021" name="PeerJ">
        <title>Extensive microbial diversity within the chicken gut microbiome revealed by metagenomics and culture.</title>
        <authorList>
            <person name="Gilroy R."/>
            <person name="Ravi A."/>
            <person name="Getino M."/>
            <person name="Pursley I."/>
            <person name="Horton D.L."/>
            <person name="Alikhan N.F."/>
            <person name="Baker D."/>
            <person name="Gharbi K."/>
            <person name="Hall N."/>
            <person name="Watson M."/>
            <person name="Adriaenssens E.M."/>
            <person name="Foster-Nyarko E."/>
            <person name="Jarju S."/>
            <person name="Secka A."/>
            <person name="Antonio M."/>
            <person name="Oren A."/>
            <person name="Chaudhuri R.R."/>
            <person name="La Ragione R."/>
            <person name="Hildebrand F."/>
            <person name="Pallen M.J."/>
        </authorList>
    </citation>
    <scope>NUCLEOTIDE SEQUENCE</scope>
    <source>
        <strain evidence="2">ChiBcec8-13705</strain>
    </source>
</reference>
<accession>A0A9D2M9W5</accession>
<organism evidence="2 3">
    <name type="scientific">Candidatus Gemmiger avicola</name>
    <dbReference type="NCBI Taxonomy" id="2838605"/>
    <lineage>
        <taxon>Bacteria</taxon>
        <taxon>Bacillati</taxon>
        <taxon>Bacillota</taxon>
        <taxon>Clostridia</taxon>
        <taxon>Eubacteriales</taxon>
        <taxon>Gemmiger</taxon>
    </lineage>
</organism>
<dbReference type="Proteomes" id="UP000886803">
    <property type="component" value="Unassembled WGS sequence"/>
</dbReference>